<reference evidence="1 2" key="1">
    <citation type="submission" date="2019-08" db="EMBL/GenBank/DDBJ databases">
        <authorList>
            <person name="Alioto T."/>
            <person name="Alioto T."/>
            <person name="Gomez Garrido J."/>
        </authorList>
    </citation>
    <scope>NUCLEOTIDE SEQUENCE [LARGE SCALE GENOMIC DNA]</scope>
</reference>
<evidence type="ECO:0000313" key="1">
    <source>
        <dbReference type="EMBL" id="VVC28564.1"/>
    </source>
</evidence>
<name>A0A5E4MGX5_9HEMI</name>
<sequence length="60" mass="7057">FLIDFLRRRRSSSSSRSSIAGVRADKFVNPKEPFSNTNHDQQSGSQREFYRMYALNSHLY</sequence>
<dbReference type="Proteomes" id="UP000325440">
    <property type="component" value="Unassembled WGS sequence"/>
</dbReference>
<accession>A0A5E4MGX5</accession>
<keyword evidence="2" id="KW-1185">Reference proteome</keyword>
<organism evidence="1 2">
    <name type="scientific">Cinara cedri</name>
    <dbReference type="NCBI Taxonomy" id="506608"/>
    <lineage>
        <taxon>Eukaryota</taxon>
        <taxon>Metazoa</taxon>
        <taxon>Ecdysozoa</taxon>
        <taxon>Arthropoda</taxon>
        <taxon>Hexapoda</taxon>
        <taxon>Insecta</taxon>
        <taxon>Pterygota</taxon>
        <taxon>Neoptera</taxon>
        <taxon>Paraneoptera</taxon>
        <taxon>Hemiptera</taxon>
        <taxon>Sternorrhyncha</taxon>
        <taxon>Aphidomorpha</taxon>
        <taxon>Aphidoidea</taxon>
        <taxon>Aphididae</taxon>
        <taxon>Lachninae</taxon>
        <taxon>Cinara</taxon>
    </lineage>
</organism>
<dbReference type="AlphaFoldDB" id="A0A5E4MGX5"/>
<feature type="non-terminal residue" evidence="1">
    <location>
        <position position="1"/>
    </location>
</feature>
<evidence type="ECO:0000313" key="2">
    <source>
        <dbReference type="Proteomes" id="UP000325440"/>
    </source>
</evidence>
<gene>
    <name evidence="1" type="ORF">CINCED_3A006554</name>
</gene>
<proteinExistence type="predicted"/>
<protein>
    <submittedName>
        <fullName evidence="1">Uncharacterized protein</fullName>
    </submittedName>
</protein>
<dbReference type="EMBL" id="CABPRJ010000481">
    <property type="protein sequence ID" value="VVC28564.1"/>
    <property type="molecule type" value="Genomic_DNA"/>
</dbReference>